<dbReference type="Proteomes" id="UP000017559">
    <property type="component" value="Unassembled WGS sequence"/>
</dbReference>
<dbReference type="HOGENOM" id="CLU_023750_1_0_1"/>
<sequence>MFNRSSRFSIKGKNSFNHVHGDQTIINLKTREVKRTEQPQQFECIKRGHVISIEDLGIIDWNWIWQNGKVVGRHKAQKTICTVELVDRQSKYTAMIYKGEDARTLWEEDFRRFSRTKNPGTFQLFGINQSAIPALIFHHELIPLAHFYTGSFWMSVYIEYLRQNIQCRYEHLWMNTTTGVLFSGPVGPGAQLFILGADKSIVVPPTVDMLKDDISLRFFSKSGSSVDNSVLEFAVYGLKPAFPDNLFLRTAENYRSRSKDADHPDWSSTMPYYLRGLWWNQLDHLLMDVIGRLRFDTVYSPSMEAVARRPREAGSLWRWVRMGGLVDRTELDGGLIRFKLDPVQGERIHLRAEYDWLRFQREWLLQSSWVFDILDVTEGKEKFFIIYPHNLFLQSTQCFPMPPSLHNHEHPIEETSSKPVYLFLHPLPTTISEFISWTDGYFWSFDETGQSQMSEEECGWWKVPVITFDPRHSIQVRPHSWPTHVYIALQDWQKARGFDPTTSDWAQSMGCLELEIVGTEDHFVLIEEKLAEDLEWEVLDL</sequence>
<dbReference type="AlphaFoldDB" id="V2WJX6"/>
<dbReference type="OrthoDB" id="2962647at2759"/>
<proteinExistence type="predicted"/>
<evidence type="ECO:0000313" key="1">
    <source>
        <dbReference type="EMBL" id="ESK81907.1"/>
    </source>
</evidence>
<protein>
    <submittedName>
        <fullName evidence="1">Uncharacterized protein</fullName>
    </submittedName>
</protein>
<accession>V2WJX6</accession>
<keyword evidence="2" id="KW-1185">Reference proteome</keyword>
<reference evidence="1 2" key="1">
    <citation type="journal article" date="2014" name="BMC Genomics">
        <title>Genome and secretome analysis of the hemibiotrophic fungal pathogen, Moniliophthora roreri, which causes frosty pod rot disease of cacao: mechanisms of the biotrophic and necrotrophic phases.</title>
        <authorList>
            <person name="Meinhardt L.W."/>
            <person name="Costa G.G.L."/>
            <person name="Thomazella D.P.T."/>
            <person name="Teixeira P.J.P.L."/>
            <person name="Carazzolle M.F."/>
            <person name="Schuster S.C."/>
            <person name="Carlson J.E."/>
            <person name="Guiltinan M.J."/>
            <person name="Mieczkowski P."/>
            <person name="Farmer A."/>
            <person name="Ramaraj T."/>
            <person name="Crozier J."/>
            <person name="Davis R.E."/>
            <person name="Shao J."/>
            <person name="Melnick R.L."/>
            <person name="Pereira G.A.G."/>
            <person name="Bailey B.A."/>
        </authorList>
    </citation>
    <scope>NUCLEOTIDE SEQUENCE [LARGE SCALE GENOMIC DNA]</scope>
    <source>
        <strain evidence="1 2">MCA 2997</strain>
    </source>
</reference>
<gene>
    <name evidence="1" type="ORF">Moror_688</name>
</gene>
<dbReference type="EMBL" id="AWSO01002168">
    <property type="protein sequence ID" value="ESK81907.1"/>
    <property type="molecule type" value="Genomic_DNA"/>
</dbReference>
<comment type="caution">
    <text evidence="1">The sequence shown here is derived from an EMBL/GenBank/DDBJ whole genome shotgun (WGS) entry which is preliminary data.</text>
</comment>
<name>V2WJX6_MONRO</name>
<organism evidence="1 2">
    <name type="scientific">Moniliophthora roreri (strain MCA 2997)</name>
    <name type="common">Cocoa frosty pod rot fungus</name>
    <name type="synonym">Crinipellis roreri</name>
    <dbReference type="NCBI Taxonomy" id="1381753"/>
    <lineage>
        <taxon>Eukaryota</taxon>
        <taxon>Fungi</taxon>
        <taxon>Dikarya</taxon>
        <taxon>Basidiomycota</taxon>
        <taxon>Agaricomycotina</taxon>
        <taxon>Agaricomycetes</taxon>
        <taxon>Agaricomycetidae</taxon>
        <taxon>Agaricales</taxon>
        <taxon>Marasmiineae</taxon>
        <taxon>Marasmiaceae</taxon>
        <taxon>Moniliophthora</taxon>
    </lineage>
</organism>
<dbReference type="KEGG" id="mrr:Moror_688"/>
<evidence type="ECO:0000313" key="2">
    <source>
        <dbReference type="Proteomes" id="UP000017559"/>
    </source>
</evidence>